<dbReference type="HOGENOM" id="CLU_2481282_0_0_5"/>
<proteinExistence type="predicted"/>
<dbReference type="KEGG" id="rru:Rru_A0071"/>
<dbReference type="EMBL" id="CP000230">
    <property type="protein sequence ID" value="ABC20876.1"/>
    <property type="molecule type" value="Genomic_DNA"/>
</dbReference>
<reference evidence="1 2" key="1">
    <citation type="journal article" date="2011" name="Stand. Genomic Sci.">
        <title>Complete genome sequence of Rhodospirillum rubrum type strain (S1).</title>
        <authorList>
            <person name="Munk A.C."/>
            <person name="Copeland A."/>
            <person name="Lucas S."/>
            <person name="Lapidus A."/>
            <person name="Del Rio T.G."/>
            <person name="Barry K."/>
            <person name="Detter J.C."/>
            <person name="Hammon N."/>
            <person name="Israni S."/>
            <person name="Pitluck S."/>
            <person name="Brettin T."/>
            <person name="Bruce D."/>
            <person name="Han C."/>
            <person name="Tapia R."/>
            <person name="Gilna P."/>
            <person name="Schmutz J."/>
            <person name="Larimer F."/>
            <person name="Land M."/>
            <person name="Kyrpides N.C."/>
            <person name="Mavromatis K."/>
            <person name="Richardson P."/>
            <person name="Rohde M."/>
            <person name="Goker M."/>
            <person name="Klenk H.P."/>
            <person name="Zhang Y."/>
            <person name="Roberts G.P."/>
            <person name="Reslewic S."/>
            <person name="Schwartz D.C."/>
        </authorList>
    </citation>
    <scope>NUCLEOTIDE SEQUENCE [LARGE SCALE GENOMIC DNA]</scope>
    <source>
        <strain evidence="2">ATCC 11170 / ATH 1.1.1 / DSM 467 / LMG 4362 / NCIMB 8255 / S1</strain>
    </source>
</reference>
<accession>Q2RYB9</accession>
<dbReference type="Proteomes" id="UP000001929">
    <property type="component" value="Chromosome"/>
</dbReference>
<organism evidence="1 2">
    <name type="scientific">Rhodospirillum rubrum (strain ATCC 11170 / ATH 1.1.1 / DSM 467 / LMG 4362 / NCIMB 8255 / S1)</name>
    <dbReference type="NCBI Taxonomy" id="269796"/>
    <lineage>
        <taxon>Bacteria</taxon>
        <taxon>Pseudomonadati</taxon>
        <taxon>Pseudomonadota</taxon>
        <taxon>Alphaproteobacteria</taxon>
        <taxon>Rhodospirillales</taxon>
        <taxon>Rhodospirillaceae</taxon>
        <taxon>Rhodospirillum</taxon>
    </lineage>
</organism>
<evidence type="ECO:0000313" key="1">
    <source>
        <dbReference type="EMBL" id="ABC20876.1"/>
    </source>
</evidence>
<dbReference type="RefSeq" id="WP_011387832.1">
    <property type="nucleotide sequence ID" value="NC_007643.1"/>
</dbReference>
<gene>
    <name evidence="1" type="ordered locus">Rru_A0071</name>
</gene>
<dbReference type="PATRIC" id="fig|269796.9.peg.125"/>
<dbReference type="EnsemblBacteria" id="ABC20876">
    <property type="protein sequence ID" value="ABC20876"/>
    <property type="gene ID" value="Rru_A0071"/>
</dbReference>
<evidence type="ECO:0000313" key="2">
    <source>
        <dbReference type="Proteomes" id="UP000001929"/>
    </source>
</evidence>
<name>Q2RYB9_RHORT</name>
<dbReference type="AlphaFoldDB" id="Q2RYB9"/>
<sequence>MTTAALRKRRDDLLSMPHRVSAKEGLSSSFSRTCPDPFITGPYAWDEEPLISDLLQDDLMRSMMSSDGVGDEILSALIDHARVRLAG</sequence>
<protein>
    <submittedName>
        <fullName evidence="1">Uncharacterized protein</fullName>
    </submittedName>
</protein>
<keyword evidence="2" id="KW-1185">Reference proteome</keyword>